<evidence type="ECO:0000313" key="2">
    <source>
        <dbReference type="EMBL" id="MCC8397610.1"/>
    </source>
</evidence>
<dbReference type="Proteomes" id="UP001431019">
    <property type="component" value="Unassembled WGS sequence"/>
</dbReference>
<gene>
    <name evidence="2" type="ORF">LJ656_34240</name>
</gene>
<comment type="caution">
    <text evidence="2">The sequence shown here is derived from an EMBL/GenBank/DDBJ whole genome shotgun (WGS) entry which is preliminary data.</text>
</comment>
<feature type="transmembrane region" description="Helical" evidence="1">
    <location>
        <begin position="90"/>
        <end position="111"/>
    </location>
</feature>
<keyword evidence="3" id="KW-1185">Reference proteome</keyword>
<dbReference type="PANTHER" id="PTHR34989">
    <property type="entry name" value="PROTEIN HDED"/>
    <property type="match status" value="1"/>
</dbReference>
<feature type="transmembrane region" description="Helical" evidence="1">
    <location>
        <begin position="174"/>
        <end position="193"/>
    </location>
</feature>
<reference evidence="2 3" key="1">
    <citation type="submission" date="2021-11" db="EMBL/GenBank/DDBJ databases">
        <authorList>
            <person name="Oh E.-T."/>
            <person name="Kim S.-B."/>
        </authorList>
    </citation>
    <scope>NUCLEOTIDE SEQUENCE [LARGE SCALE GENOMIC DNA]</scope>
    <source>
        <strain evidence="2 3">MMS20-SJTR3</strain>
    </source>
</reference>
<dbReference type="EMBL" id="JAJITD010000035">
    <property type="protein sequence ID" value="MCC8397610.1"/>
    <property type="molecule type" value="Genomic_DNA"/>
</dbReference>
<accession>A0ABS8K657</accession>
<keyword evidence="1" id="KW-1133">Transmembrane helix</keyword>
<dbReference type="InterPro" id="IPR052712">
    <property type="entry name" value="Acid_resist_chaperone_HdeD"/>
</dbReference>
<feature type="transmembrane region" description="Helical" evidence="1">
    <location>
        <begin position="117"/>
        <end position="141"/>
    </location>
</feature>
<feature type="transmembrane region" description="Helical" evidence="1">
    <location>
        <begin position="148"/>
        <end position="168"/>
    </location>
</feature>
<protein>
    <submittedName>
        <fullName evidence="2">HdeD family acid-resistance protein</fullName>
    </submittedName>
</protein>
<sequence length="273" mass="29876">MNTPMPGEATHQFMLELLTASRYKKRCDGLDDFGASGCQYRYRSARVLNERGFAKRMAETRKNRGCTESRLKFITDVQMESYMDELLGRAWWMLIVRGTVALLFGTLALFWPALTLLLLITLFSAYAIASGVVAIVAAIRYRATHGDWWVPLLLGICSIGAGVIAALVPGITTLVLVAVIGANAIITGAFDLIAATRLRLRLRNAWMLVVTGVLSMLFGIFVLLFPGAGALALVWLIGVYALFTGALLFVLGITARAWHHDDLTGEPHAPLHP</sequence>
<organism evidence="2 3">
    <name type="scientific">Paraburkholderia sejongensis</name>
    <dbReference type="NCBI Taxonomy" id="2886946"/>
    <lineage>
        <taxon>Bacteria</taxon>
        <taxon>Pseudomonadati</taxon>
        <taxon>Pseudomonadota</taxon>
        <taxon>Betaproteobacteria</taxon>
        <taxon>Burkholderiales</taxon>
        <taxon>Burkholderiaceae</taxon>
        <taxon>Paraburkholderia</taxon>
    </lineage>
</organism>
<name>A0ABS8K657_9BURK</name>
<evidence type="ECO:0000256" key="1">
    <source>
        <dbReference type="SAM" id="Phobius"/>
    </source>
</evidence>
<keyword evidence="1" id="KW-0812">Transmembrane</keyword>
<feature type="transmembrane region" description="Helical" evidence="1">
    <location>
        <begin position="205"/>
        <end position="226"/>
    </location>
</feature>
<evidence type="ECO:0000313" key="3">
    <source>
        <dbReference type="Proteomes" id="UP001431019"/>
    </source>
</evidence>
<dbReference type="InterPro" id="IPR005325">
    <property type="entry name" value="DUF308_memb"/>
</dbReference>
<dbReference type="PANTHER" id="PTHR34989:SF1">
    <property type="entry name" value="PROTEIN HDED"/>
    <property type="match status" value="1"/>
</dbReference>
<proteinExistence type="predicted"/>
<keyword evidence="1" id="KW-0472">Membrane</keyword>
<feature type="transmembrane region" description="Helical" evidence="1">
    <location>
        <begin position="232"/>
        <end position="253"/>
    </location>
</feature>
<dbReference type="Pfam" id="PF03729">
    <property type="entry name" value="DUF308"/>
    <property type="match status" value="2"/>
</dbReference>